<gene>
    <name evidence="1" type="ORF">PLEPLA_LOCUS45243</name>
</gene>
<accession>A0A9N7VX59</accession>
<organism evidence="1 2">
    <name type="scientific">Pleuronectes platessa</name>
    <name type="common">European plaice</name>
    <dbReference type="NCBI Taxonomy" id="8262"/>
    <lineage>
        <taxon>Eukaryota</taxon>
        <taxon>Metazoa</taxon>
        <taxon>Chordata</taxon>
        <taxon>Craniata</taxon>
        <taxon>Vertebrata</taxon>
        <taxon>Euteleostomi</taxon>
        <taxon>Actinopterygii</taxon>
        <taxon>Neopterygii</taxon>
        <taxon>Teleostei</taxon>
        <taxon>Neoteleostei</taxon>
        <taxon>Acanthomorphata</taxon>
        <taxon>Carangaria</taxon>
        <taxon>Pleuronectiformes</taxon>
        <taxon>Pleuronectoidei</taxon>
        <taxon>Pleuronectidae</taxon>
        <taxon>Pleuronectes</taxon>
    </lineage>
</organism>
<evidence type="ECO:0000313" key="1">
    <source>
        <dbReference type="EMBL" id="CAB1457419.1"/>
    </source>
</evidence>
<dbReference type="EMBL" id="CADEAL010004341">
    <property type="protein sequence ID" value="CAB1457419.1"/>
    <property type="molecule type" value="Genomic_DNA"/>
</dbReference>
<reference evidence="1" key="1">
    <citation type="submission" date="2020-03" db="EMBL/GenBank/DDBJ databases">
        <authorList>
            <person name="Weist P."/>
        </authorList>
    </citation>
    <scope>NUCLEOTIDE SEQUENCE</scope>
</reference>
<keyword evidence="2" id="KW-1185">Reference proteome</keyword>
<evidence type="ECO:0000313" key="2">
    <source>
        <dbReference type="Proteomes" id="UP001153269"/>
    </source>
</evidence>
<protein>
    <submittedName>
        <fullName evidence="1">Uncharacterized protein</fullName>
    </submittedName>
</protein>
<name>A0A9N7VX59_PLEPL</name>
<sequence length="108" mass="12127">MLYLCPHVNLRALQRSKCLQRDLQPIFPLVGLYNSVRVSNRLHHTTGSYKHVVDTTVAHSQIPGRPTSSPLACSGRRTASAVQLATTPTYALGEHYLNIERHWLTLHS</sequence>
<dbReference type="AlphaFoldDB" id="A0A9N7VX59"/>
<comment type="caution">
    <text evidence="1">The sequence shown here is derived from an EMBL/GenBank/DDBJ whole genome shotgun (WGS) entry which is preliminary data.</text>
</comment>
<dbReference type="Proteomes" id="UP001153269">
    <property type="component" value="Unassembled WGS sequence"/>
</dbReference>
<proteinExistence type="predicted"/>